<accession>A0AAW4XQG6</accession>
<dbReference type="Gene3D" id="1.10.443.10">
    <property type="entry name" value="Intergrase catalytic core"/>
    <property type="match status" value="1"/>
</dbReference>
<organism evidence="2 3">
    <name type="scientific">Comamonas koreensis</name>
    <dbReference type="NCBI Taxonomy" id="160825"/>
    <lineage>
        <taxon>Bacteria</taxon>
        <taxon>Pseudomonadati</taxon>
        <taxon>Pseudomonadota</taxon>
        <taxon>Betaproteobacteria</taxon>
        <taxon>Burkholderiales</taxon>
        <taxon>Comamonadaceae</taxon>
        <taxon>Comamonas</taxon>
    </lineage>
</organism>
<keyword evidence="1" id="KW-0233">DNA recombination</keyword>
<dbReference type="AlphaFoldDB" id="A0AAW4XQG6"/>
<dbReference type="RefSeq" id="WP_230771592.1">
    <property type="nucleotide sequence ID" value="NZ_JAJNCT010000005.1"/>
</dbReference>
<comment type="caution">
    <text evidence="2">The sequence shown here is derived from an EMBL/GenBank/DDBJ whole genome shotgun (WGS) entry which is preliminary data.</text>
</comment>
<protein>
    <submittedName>
        <fullName evidence="2">Integrase</fullName>
    </submittedName>
</protein>
<dbReference type="InterPro" id="IPR011010">
    <property type="entry name" value="DNA_brk_join_enz"/>
</dbReference>
<dbReference type="SUPFAM" id="SSF56349">
    <property type="entry name" value="DNA breaking-rejoining enzymes"/>
    <property type="match status" value="1"/>
</dbReference>
<gene>
    <name evidence="2" type="ORF">LPW39_04225</name>
</gene>
<sequence length="341" mass="39215">MPKLVKYPRLRTHTRKNKNGRVRVYYFFNMQSEGGKDIPLGSDYDIALKKWKDLTETGELKTGLIGQAMARWKLEELPQYESKETVRGYTKSLKQLEPVFGDAQWEDVDLPTLRRYLDLRTAKTQGNREMSLLSIVWHKALLWGMTKLPWPAEGVRNWKNEENAREFEVTPELFNAVYRMGDQTLKDCMDIASATALRLTDARNIRLPVNGILHHKTSKTGKRLEFVVADSPVLAAIVERRMSSPSSCVMLLSTPSGAAVTWRMLRDRWDAAREAAAYRAEKTNNPALAALIRKMYLRDMRSFASDLAGSVDDASRLLQHSSKRITERHYRTKPERLKTVR</sequence>
<evidence type="ECO:0000256" key="1">
    <source>
        <dbReference type="ARBA" id="ARBA00023172"/>
    </source>
</evidence>
<dbReference type="EMBL" id="JAJNCT010000005">
    <property type="protein sequence ID" value="MCD2164337.1"/>
    <property type="molecule type" value="Genomic_DNA"/>
</dbReference>
<dbReference type="GO" id="GO:0006310">
    <property type="term" value="P:DNA recombination"/>
    <property type="evidence" value="ECO:0007669"/>
    <property type="project" value="UniProtKB-KW"/>
</dbReference>
<name>A0AAW4XQG6_9BURK</name>
<dbReference type="Proteomes" id="UP001199260">
    <property type="component" value="Unassembled WGS sequence"/>
</dbReference>
<proteinExistence type="predicted"/>
<reference evidence="2 3" key="1">
    <citation type="submission" date="2021-11" db="EMBL/GenBank/DDBJ databases">
        <title>Genome sequence.</title>
        <authorList>
            <person name="Sun Q."/>
        </authorList>
    </citation>
    <scope>NUCLEOTIDE SEQUENCE [LARGE SCALE GENOMIC DNA]</scope>
    <source>
        <strain evidence="2 3">KCTC 12005</strain>
    </source>
</reference>
<dbReference type="GO" id="GO:0015074">
    <property type="term" value="P:DNA integration"/>
    <property type="evidence" value="ECO:0007669"/>
    <property type="project" value="InterPro"/>
</dbReference>
<dbReference type="InterPro" id="IPR013762">
    <property type="entry name" value="Integrase-like_cat_sf"/>
</dbReference>
<evidence type="ECO:0000313" key="2">
    <source>
        <dbReference type="EMBL" id="MCD2164337.1"/>
    </source>
</evidence>
<keyword evidence="3" id="KW-1185">Reference proteome</keyword>
<dbReference type="GO" id="GO:0003677">
    <property type="term" value="F:DNA binding"/>
    <property type="evidence" value="ECO:0007669"/>
    <property type="project" value="InterPro"/>
</dbReference>
<evidence type="ECO:0000313" key="3">
    <source>
        <dbReference type="Proteomes" id="UP001199260"/>
    </source>
</evidence>